<name>G7GXJ5_9ACTN</name>
<feature type="transmembrane region" description="Helical" evidence="2">
    <location>
        <begin position="87"/>
        <end position="108"/>
    </location>
</feature>
<dbReference type="RefSeq" id="WP_007320400.1">
    <property type="nucleotide sequence ID" value="NZ_BAEE01000008.1"/>
</dbReference>
<dbReference type="Pfam" id="PF10081">
    <property type="entry name" value="Abhydrolase_9"/>
    <property type="match status" value="1"/>
</dbReference>
<organism evidence="5 6">
    <name type="scientific">Gordonia araii NBRC 100433</name>
    <dbReference type="NCBI Taxonomy" id="1073574"/>
    <lineage>
        <taxon>Bacteria</taxon>
        <taxon>Bacillati</taxon>
        <taxon>Actinomycetota</taxon>
        <taxon>Actinomycetes</taxon>
        <taxon>Mycobacteriales</taxon>
        <taxon>Gordoniaceae</taxon>
        <taxon>Gordonia</taxon>
    </lineage>
</organism>
<dbReference type="InterPro" id="IPR027787">
    <property type="entry name" value="Alpha/beta-hydrolase_catalytic"/>
</dbReference>
<comment type="caution">
    <text evidence="5">The sequence shown here is derived from an EMBL/GenBank/DDBJ whole genome shotgun (WGS) entry which is preliminary data.</text>
</comment>
<feature type="region of interest" description="Disordered" evidence="1">
    <location>
        <begin position="206"/>
        <end position="226"/>
    </location>
</feature>
<sequence>MTSTQVPRKADWSIRNRLTTLPFSGLVGATILLLASATPSLLPRGWFFQGVISGGAAAIGYALGVFVTWLARFMVSRDEPWQRPQRFWWWALAFVAVFDAVLMFYWYVRWQNDIRDFMGVDRIGYSAIPKVLCVAAIVFCLLLFIGKFWAIGVHWVVGVFRRFVPPRVATVVGGAIAVALTVTLVNGVLVDNVMRALNSSFAAANNETKADTTPPTSTLRSGGPGSTVSWDSLGREGRSNVALGPTVEKLTEFNGAPAKEPIRVYAGLDSAPNLSAIADAAVRELERTGGLQRKVVAVGSSTGSGWLNKAYIDSLEYMYNGDTALVSMQYSYLPSWISFLVDKERARQAGIQLFEAVSARIRALPEGERPKLVVFGESLGSFAGESPFGSIPTIATRTDGALFTGPTFNNQLWLDTTRDRDAGTPEVLPVFDNGQMVRFIADENDLDRPNAPWPGNRVVYIQHASDPITWWNPNLLFREPDWLKEPRGRDVLPVTRWIPVVSFLQVSADMAVAVNVPDGHGHHYLRAIPFAWAKILQPEGWTPAKTERLLPLLDRDF</sequence>
<dbReference type="Proteomes" id="UP000035088">
    <property type="component" value="Unassembled WGS sequence"/>
</dbReference>
<feature type="domain" description="Alpha/beta-hydrolase catalytic" evidence="3">
    <location>
        <begin position="262"/>
        <end position="549"/>
    </location>
</feature>
<protein>
    <recommendedName>
        <fullName evidence="7">Transmembrane protein</fullName>
    </recommendedName>
</protein>
<keyword evidence="2" id="KW-0812">Transmembrane</keyword>
<proteinExistence type="predicted"/>
<keyword evidence="6" id="KW-1185">Reference proteome</keyword>
<feature type="domain" description="Alpha/beta-hydrolase N-terminal" evidence="4">
    <location>
        <begin position="38"/>
        <end position="245"/>
    </location>
</feature>
<dbReference type="STRING" id="1073574.GOARA_008_00200"/>
<keyword evidence="2" id="KW-0472">Membrane</keyword>
<dbReference type="EMBL" id="BAEE01000008">
    <property type="protein sequence ID" value="GAB08320.1"/>
    <property type="molecule type" value="Genomic_DNA"/>
</dbReference>
<evidence type="ECO:0000256" key="1">
    <source>
        <dbReference type="SAM" id="MobiDB-lite"/>
    </source>
</evidence>
<feature type="transmembrane region" description="Helical" evidence="2">
    <location>
        <begin position="128"/>
        <end position="156"/>
    </location>
</feature>
<reference evidence="5 6" key="1">
    <citation type="submission" date="2011-11" db="EMBL/GenBank/DDBJ databases">
        <title>Whole genome shotgun sequence of Gordonia araii NBRC 100433.</title>
        <authorList>
            <person name="Yoshida Y."/>
            <person name="Hosoyama A."/>
            <person name="Tsuchikane K."/>
            <person name="Katsumata H."/>
            <person name="Yamazaki S."/>
            <person name="Fujita N."/>
        </authorList>
    </citation>
    <scope>NUCLEOTIDE SEQUENCE [LARGE SCALE GENOMIC DNA]</scope>
    <source>
        <strain evidence="5 6">NBRC 100433</strain>
    </source>
</reference>
<dbReference type="AlphaFoldDB" id="G7GXJ5"/>
<dbReference type="ESTHER" id="9actn-g7gxj5">
    <property type="family name" value="Abhydrolase_9"/>
</dbReference>
<dbReference type="Pfam" id="PF15420">
    <property type="entry name" value="Abhydrolase_9_N"/>
    <property type="match status" value="1"/>
</dbReference>
<dbReference type="PIRSF" id="PIRSF007542">
    <property type="entry name" value="UCP007542"/>
    <property type="match status" value="1"/>
</dbReference>
<evidence type="ECO:0000256" key="2">
    <source>
        <dbReference type="SAM" id="Phobius"/>
    </source>
</evidence>
<keyword evidence="2" id="KW-1133">Transmembrane helix</keyword>
<dbReference type="OrthoDB" id="4397445at2"/>
<accession>G7GXJ5</accession>
<evidence type="ECO:0000313" key="6">
    <source>
        <dbReference type="Proteomes" id="UP000035088"/>
    </source>
</evidence>
<feature type="transmembrane region" description="Helical" evidence="2">
    <location>
        <begin position="21"/>
        <end position="42"/>
    </location>
</feature>
<evidence type="ECO:0000313" key="5">
    <source>
        <dbReference type="EMBL" id="GAB08320.1"/>
    </source>
</evidence>
<feature type="transmembrane region" description="Helical" evidence="2">
    <location>
        <begin position="48"/>
        <end position="75"/>
    </location>
</feature>
<dbReference type="InterPro" id="IPR012037">
    <property type="entry name" value="Alpha/beta-hydrolase_fam"/>
</dbReference>
<evidence type="ECO:0000259" key="4">
    <source>
        <dbReference type="Pfam" id="PF15420"/>
    </source>
</evidence>
<dbReference type="InterPro" id="IPR027788">
    <property type="entry name" value="Alpha/beta-hydrolase_N_dom"/>
</dbReference>
<feature type="transmembrane region" description="Helical" evidence="2">
    <location>
        <begin position="168"/>
        <end position="190"/>
    </location>
</feature>
<evidence type="ECO:0000259" key="3">
    <source>
        <dbReference type="Pfam" id="PF10081"/>
    </source>
</evidence>
<gene>
    <name evidence="5" type="ORF">GOARA_008_00200</name>
</gene>
<evidence type="ECO:0008006" key="7">
    <source>
        <dbReference type="Google" id="ProtNLM"/>
    </source>
</evidence>